<dbReference type="AlphaFoldDB" id="A0A0W0Z727"/>
<dbReference type="InterPro" id="IPR029058">
    <property type="entry name" value="AB_hydrolase_fold"/>
</dbReference>
<proteinExistence type="predicted"/>
<name>A0A0W0Z727_9GAMM</name>
<organism evidence="2 3">
    <name type="scientific">Legionella shakespearei DSM 23087</name>
    <dbReference type="NCBI Taxonomy" id="1122169"/>
    <lineage>
        <taxon>Bacteria</taxon>
        <taxon>Pseudomonadati</taxon>
        <taxon>Pseudomonadota</taxon>
        <taxon>Gammaproteobacteria</taxon>
        <taxon>Legionellales</taxon>
        <taxon>Legionellaceae</taxon>
        <taxon>Legionella</taxon>
    </lineage>
</organism>
<dbReference type="Pfam" id="PF00561">
    <property type="entry name" value="Abhydrolase_1"/>
    <property type="match status" value="1"/>
</dbReference>
<evidence type="ECO:0000259" key="1">
    <source>
        <dbReference type="Pfam" id="PF00561"/>
    </source>
</evidence>
<gene>
    <name evidence="2" type="ORF">Lsha_0304</name>
</gene>
<evidence type="ECO:0000313" key="2">
    <source>
        <dbReference type="EMBL" id="KTD64935.1"/>
    </source>
</evidence>
<dbReference type="OrthoDB" id="9791366at2"/>
<keyword evidence="3" id="KW-1185">Reference proteome</keyword>
<keyword evidence="2" id="KW-0012">Acyltransferase</keyword>
<dbReference type="PANTHER" id="PTHR43798">
    <property type="entry name" value="MONOACYLGLYCEROL LIPASE"/>
    <property type="match status" value="1"/>
</dbReference>
<dbReference type="Proteomes" id="UP000054600">
    <property type="component" value="Unassembled WGS sequence"/>
</dbReference>
<dbReference type="STRING" id="1122169.Lsha_0304"/>
<dbReference type="PATRIC" id="fig|1122169.6.peg.336"/>
<dbReference type="GO" id="GO:0016787">
    <property type="term" value="F:hydrolase activity"/>
    <property type="evidence" value="ECO:0007669"/>
    <property type="project" value="UniProtKB-KW"/>
</dbReference>
<evidence type="ECO:0000313" key="3">
    <source>
        <dbReference type="Proteomes" id="UP000054600"/>
    </source>
</evidence>
<dbReference type="Gene3D" id="3.40.50.1820">
    <property type="entry name" value="alpha/beta hydrolase"/>
    <property type="match status" value="1"/>
</dbReference>
<sequence>MKKHSYLGVSDEGFHNIAYTEWGSSELELPTVICVHGYLRNSRDFDALAYHLSMNGRHVFCPDVAGRGDSSWFAQPHHYNFTQYVSDMTSMIARTHAQQIDWIGTSMGGLIGMMLAALPNSPIKRLVLNDIGPQVPLFGLKRIAKYADTRREFKSVTEAKEYFKLNYAQFGPLTEKQWDTFTANSIEQRADNLYVGRVDPGVKTPKSTTQVISEFFHHPHKALEGILYDIDLWPIWQKVRCPVLVIHGAQSDLLTTQIIKKMQRIHENTHVYTVEDAGHAPALLNTIDHELIEAWLNSDL</sequence>
<dbReference type="GO" id="GO:0016020">
    <property type="term" value="C:membrane"/>
    <property type="evidence" value="ECO:0007669"/>
    <property type="project" value="TreeGrafter"/>
</dbReference>
<dbReference type="EMBL" id="LNYW01000016">
    <property type="protein sequence ID" value="KTD64935.1"/>
    <property type="molecule type" value="Genomic_DNA"/>
</dbReference>
<dbReference type="InterPro" id="IPR050266">
    <property type="entry name" value="AB_hydrolase_sf"/>
</dbReference>
<protein>
    <submittedName>
        <fullName evidence="2">Hydrolase/acyltransferase</fullName>
    </submittedName>
</protein>
<dbReference type="SUPFAM" id="SSF53474">
    <property type="entry name" value="alpha/beta-Hydrolases"/>
    <property type="match status" value="1"/>
</dbReference>
<feature type="domain" description="AB hydrolase-1" evidence="1">
    <location>
        <begin position="30"/>
        <end position="283"/>
    </location>
</feature>
<accession>A0A0W0Z727</accession>
<dbReference type="GO" id="GO:0016746">
    <property type="term" value="F:acyltransferase activity"/>
    <property type="evidence" value="ECO:0007669"/>
    <property type="project" value="UniProtKB-KW"/>
</dbReference>
<keyword evidence="2" id="KW-0378">Hydrolase</keyword>
<dbReference type="eggNOG" id="COG2267">
    <property type="taxonomic scope" value="Bacteria"/>
</dbReference>
<dbReference type="RefSeq" id="WP_018575821.1">
    <property type="nucleotide sequence ID" value="NZ_KB892381.1"/>
</dbReference>
<reference evidence="2 3" key="1">
    <citation type="submission" date="2015-11" db="EMBL/GenBank/DDBJ databases">
        <title>Genomic analysis of 38 Legionella species identifies large and diverse effector repertoires.</title>
        <authorList>
            <person name="Burstein D."/>
            <person name="Amaro F."/>
            <person name="Zusman T."/>
            <person name="Lifshitz Z."/>
            <person name="Cohen O."/>
            <person name="Gilbert J.A."/>
            <person name="Pupko T."/>
            <person name="Shuman H.A."/>
            <person name="Segal G."/>
        </authorList>
    </citation>
    <scope>NUCLEOTIDE SEQUENCE [LARGE SCALE GENOMIC DNA]</scope>
    <source>
        <strain evidence="2 3">ATCC 49655</strain>
    </source>
</reference>
<dbReference type="PANTHER" id="PTHR43798:SF33">
    <property type="entry name" value="HYDROLASE, PUTATIVE (AFU_ORTHOLOGUE AFUA_2G14860)-RELATED"/>
    <property type="match status" value="1"/>
</dbReference>
<dbReference type="InterPro" id="IPR000073">
    <property type="entry name" value="AB_hydrolase_1"/>
</dbReference>
<keyword evidence="2" id="KW-0808">Transferase</keyword>
<comment type="caution">
    <text evidence="2">The sequence shown here is derived from an EMBL/GenBank/DDBJ whole genome shotgun (WGS) entry which is preliminary data.</text>
</comment>